<dbReference type="SUPFAM" id="SSF55729">
    <property type="entry name" value="Acyl-CoA N-acyltransferases (Nat)"/>
    <property type="match status" value="1"/>
</dbReference>
<gene>
    <name evidence="2" type="ORF">Sjap_012165</name>
</gene>
<protein>
    <recommendedName>
        <fullName evidence="1">N-acetyltransferase domain-containing protein</fullName>
    </recommendedName>
</protein>
<reference evidence="2 3" key="1">
    <citation type="submission" date="2024-01" db="EMBL/GenBank/DDBJ databases">
        <title>Genome assemblies of Stephania.</title>
        <authorList>
            <person name="Yang L."/>
        </authorList>
    </citation>
    <scope>NUCLEOTIDE SEQUENCE [LARGE SCALE GENOMIC DNA]</scope>
    <source>
        <strain evidence="2">QJT</strain>
        <tissue evidence="2">Leaf</tissue>
    </source>
</reference>
<dbReference type="PANTHER" id="PTHR47426">
    <property type="entry name" value="ACYL-COA N-ACYLTRANSFERASES (NAT) SUPERFAMILY PROTEIN"/>
    <property type="match status" value="1"/>
</dbReference>
<evidence type="ECO:0000313" key="3">
    <source>
        <dbReference type="Proteomes" id="UP001417504"/>
    </source>
</evidence>
<evidence type="ECO:0000259" key="1">
    <source>
        <dbReference type="PROSITE" id="PS51186"/>
    </source>
</evidence>
<evidence type="ECO:0000313" key="2">
    <source>
        <dbReference type="EMBL" id="KAK9122563.1"/>
    </source>
</evidence>
<dbReference type="GO" id="GO:0016747">
    <property type="term" value="F:acyltransferase activity, transferring groups other than amino-acyl groups"/>
    <property type="evidence" value="ECO:0007669"/>
    <property type="project" value="InterPro"/>
</dbReference>
<dbReference type="EMBL" id="JBBNAE010000005">
    <property type="protein sequence ID" value="KAK9122563.1"/>
    <property type="molecule type" value="Genomic_DNA"/>
</dbReference>
<dbReference type="Proteomes" id="UP001417504">
    <property type="component" value="Unassembled WGS sequence"/>
</dbReference>
<dbReference type="PROSITE" id="PS51186">
    <property type="entry name" value="GNAT"/>
    <property type="match status" value="1"/>
</dbReference>
<dbReference type="Pfam" id="PF00583">
    <property type="entry name" value="Acetyltransf_1"/>
    <property type="match status" value="1"/>
</dbReference>
<dbReference type="PANTHER" id="PTHR47426:SF4">
    <property type="entry name" value="N-ACETYLTRANSFERASE DOMAIN-CONTAINING PROTEIN"/>
    <property type="match status" value="1"/>
</dbReference>
<dbReference type="InterPro" id="IPR016181">
    <property type="entry name" value="Acyl_CoA_acyltransferase"/>
</dbReference>
<dbReference type="InterPro" id="IPR000182">
    <property type="entry name" value="GNAT_dom"/>
</dbReference>
<feature type="domain" description="N-acetyltransferase" evidence="1">
    <location>
        <begin position="171"/>
        <end position="308"/>
    </location>
</feature>
<comment type="caution">
    <text evidence="2">The sequence shown here is derived from an EMBL/GenBank/DDBJ whole genome shotgun (WGS) entry which is preliminary data.</text>
</comment>
<sequence>MELAGTLVPREAVRLPPGIVRVLGRRSKTVALRPRGVVRCSSCPIWENLSTSYQIFKTAEVHCTNSSQSSHQSLPTTSDSSRLPGLTFNQLQLTDRECSGVQKHSFGQFIARGALIDAEYWAAAWLRAEAQYETVSYMRHVDSLKRKYADQEFNAVKRRCSGRDGNSLKCSCIVTVKKEETNVRRTVLNSVVGTLDLSIRQFFPGETFPGELKKYSAVLASHKAYEAHKYAYIANLCVSKFARRRGIASNMLYLATDLVASAGMKQLFVHVDAGNNAAQDLYKKTGFEMVENAPRPAKDPRRLMCMYL</sequence>
<keyword evidence="3" id="KW-1185">Reference proteome</keyword>
<name>A0AAP0IVJ7_9MAGN</name>
<accession>A0AAP0IVJ7</accession>
<dbReference type="Gene3D" id="3.40.630.30">
    <property type="match status" value="1"/>
</dbReference>
<proteinExistence type="predicted"/>
<organism evidence="2 3">
    <name type="scientific">Stephania japonica</name>
    <dbReference type="NCBI Taxonomy" id="461633"/>
    <lineage>
        <taxon>Eukaryota</taxon>
        <taxon>Viridiplantae</taxon>
        <taxon>Streptophyta</taxon>
        <taxon>Embryophyta</taxon>
        <taxon>Tracheophyta</taxon>
        <taxon>Spermatophyta</taxon>
        <taxon>Magnoliopsida</taxon>
        <taxon>Ranunculales</taxon>
        <taxon>Menispermaceae</taxon>
        <taxon>Menispermoideae</taxon>
        <taxon>Cissampelideae</taxon>
        <taxon>Stephania</taxon>
    </lineage>
</organism>
<dbReference type="CDD" id="cd04301">
    <property type="entry name" value="NAT_SF"/>
    <property type="match status" value="1"/>
</dbReference>
<dbReference type="AlphaFoldDB" id="A0AAP0IVJ7"/>